<evidence type="ECO:0000259" key="14">
    <source>
        <dbReference type="PROSITE" id="PS50885"/>
    </source>
</evidence>
<keyword evidence="5" id="KW-0597">Phosphoprotein</keyword>
<comment type="catalytic activity">
    <reaction evidence="1">
        <text>ATP + protein L-histidine = ADP + protein N-phospho-L-histidine.</text>
        <dbReference type="EC" id="2.7.13.3"/>
    </reaction>
</comment>
<dbReference type="GO" id="GO:0000155">
    <property type="term" value="F:phosphorelay sensor kinase activity"/>
    <property type="evidence" value="ECO:0007669"/>
    <property type="project" value="InterPro"/>
</dbReference>
<dbReference type="PANTHER" id="PTHR45453:SF1">
    <property type="entry name" value="PHOSPHATE REGULON SENSOR PROTEIN PHOR"/>
    <property type="match status" value="1"/>
</dbReference>
<dbReference type="FunFam" id="3.30.565.10:FF:000023">
    <property type="entry name" value="PAS domain-containing sensor histidine kinase"/>
    <property type="match status" value="1"/>
</dbReference>
<dbReference type="SMART" id="SM00091">
    <property type="entry name" value="PAS"/>
    <property type="match status" value="1"/>
</dbReference>
<evidence type="ECO:0000256" key="7">
    <source>
        <dbReference type="ARBA" id="ARBA00022741"/>
    </source>
</evidence>
<dbReference type="Gene3D" id="3.30.450.20">
    <property type="entry name" value="PAS domain"/>
    <property type="match status" value="1"/>
</dbReference>
<dbReference type="PRINTS" id="PR00344">
    <property type="entry name" value="BCTRLSENSOR"/>
</dbReference>
<dbReference type="SUPFAM" id="SSF47384">
    <property type="entry name" value="Homodimeric domain of signal transducing histidine kinase"/>
    <property type="match status" value="1"/>
</dbReference>
<feature type="transmembrane region" description="Helical" evidence="12">
    <location>
        <begin position="157"/>
        <end position="177"/>
    </location>
</feature>
<dbReference type="FunFam" id="1.10.287.130:FF:000008">
    <property type="entry name" value="Two-component sensor histidine kinase"/>
    <property type="match status" value="1"/>
</dbReference>
<evidence type="ECO:0000256" key="9">
    <source>
        <dbReference type="ARBA" id="ARBA00022840"/>
    </source>
</evidence>
<dbReference type="PROSITE" id="PS50109">
    <property type="entry name" value="HIS_KIN"/>
    <property type="match status" value="1"/>
</dbReference>
<dbReference type="InterPro" id="IPR003594">
    <property type="entry name" value="HATPase_dom"/>
</dbReference>
<feature type="domain" description="HAMP" evidence="14">
    <location>
        <begin position="182"/>
        <end position="234"/>
    </location>
</feature>
<dbReference type="PROSITE" id="PS50885">
    <property type="entry name" value="HAMP"/>
    <property type="match status" value="1"/>
</dbReference>
<gene>
    <name evidence="15" type="ORF">G3M99_02925</name>
</gene>
<dbReference type="GO" id="GO:0016036">
    <property type="term" value="P:cellular response to phosphate starvation"/>
    <property type="evidence" value="ECO:0007669"/>
    <property type="project" value="TreeGrafter"/>
</dbReference>
<evidence type="ECO:0000256" key="8">
    <source>
        <dbReference type="ARBA" id="ARBA00022777"/>
    </source>
</evidence>
<dbReference type="Pfam" id="PF00672">
    <property type="entry name" value="HAMP"/>
    <property type="match status" value="1"/>
</dbReference>
<keyword evidence="11 12" id="KW-0472">Membrane</keyword>
<dbReference type="InterPro" id="IPR004358">
    <property type="entry name" value="Sig_transdc_His_kin-like_C"/>
</dbReference>
<evidence type="ECO:0000256" key="4">
    <source>
        <dbReference type="ARBA" id="ARBA00022475"/>
    </source>
</evidence>
<dbReference type="InterPro" id="IPR003660">
    <property type="entry name" value="HAMP_dom"/>
</dbReference>
<dbReference type="AlphaFoldDB" id="A0A6M0H162"/>
<dbReference type="Proteomes" id="UP000481872">
    <property type="component" value="Unassembled WGS sequence"/>
</dbReference>
<dbReference type="GO" id="GO:0004721">
    <property type="term" value="F:phosphoprotein phosphatase activity"/>
    <property type="evidence" value="ECO:0007669"/>
    <property type="project" value="TreeGrafter"/>
</dbReference>
<feature type="domain" description="Histidine kinase" evidence="13">
    <location>
        <begin position="357"/>
        <end position="570"/>
    </location>
</feature>
<keyword evidence="12" id="KW-0812">Transmembrane</keyword>
<dbReference type="InterPro" id="IPR003661">
    <property type="entry name" value="HisK_dim/P_dom"/>
</dbReference>
<sequence length="571" mass="65667">MKKTKSNGSMKRKITVCILVAIVSVLVLVTILFLNVLDYQRQESAKETFKIYANAINGLIERDISEKDKIDFIKELENEEIRVTILKNDLTLIYDSVKDNNYEEKEEVNRANKYGESFLIRKSNHLNSDTIYYAKKYENYIVRISRLDKIVENVDRAYIALYVALVITTLIFSIWIASKLSYVISKPISDLQKITSMIADGELDRRVKITTNDEIGKLGQCFNGMANKLEFTLNEVKEKQNRLSAILQSMDSGLIAIDINNKVIMLNAYTKKIFNIEKDVIGENINNICKNFDMNMLFEDLDKNYKEIKIEISNETYLRVRTAEIINRSQHIGKVAVIQDVTDVKRLENVRSEFVANVSHELKTPLTSIKGFTETLKYVEDEETRNKFLGIIEEESDRLTTLISDILILSDIERQIDLKLEQVDINVVIENVYELMKNFAQTKNINLKMELNKLNIVMAEKDKLKQMIINLVDNGIKYSEGNNVIIRTKDKENGCIIEVEDDGVGISSEHLPRLFERFYRVDKDRSRSSGGTGLGLAIVKHIALKFDANIQVESNLGVGTKFQIWIPYEKM</sequence>
<dbReference type="SUPFAM" id="SSF55874">
    <property type="entry name" value="ATPase domain of HSP90 chaperone/DNA topoisomerase II/histidine kinase"/>
    <property type="match status" value="1"/>
</dbReference>
<evidence type="ECO:0000256" key="3">
    <source>
        <dbReference type="ARBA" id="ARBA00012438"/>
    </source>
</evidence>
<dbReference type="InterPro" id="IPR000014">
    <property type="entry name" value="PAS"/>
</dbReference>
<comment type="caution">
    <text evidence="15">The sequence shown here is derived from an EMBL/GenBank/DDBJ whole genome shotgun (WGS) entry which is preliminary data.</text>
</comment>
<evidence type="ECO:0000256" key="12">
    <source>
        <dbReference type="SAM" id="Phobius"/>
    </source>
</evidence>
<dbReference type="EMBL" id="JAAGPU010000003">
    <property type="protein sequence ID" value="NEU03823.1"/>
    <property type="molecule type" value="Genomic_DNA"/>
</dbReference>
<dbReference type="SMART" id="SM00304">
    <property type="entry name" value="HAMP"/>
    <property type="match status" value="1"/>
</dbReference>
<keyword evidence="4" id="KW-1003">Cell membrane</keyword>
<dbReference type="SMART" id="SM00388">
    <property type="entry name" value="HisKA"/>
    <property type="match status" value="1"/>
</dbReference>
<dbReference type="CDD" id="cd00082">
    <property type="entry name" value="HisKA"/>
    <property type="match status" value="1"/>
</dbReference>
<evidence type="ECO:0000256" key="10">
    <source>
        <dbReference type="ARBA" id="ARBA00023012"/>
    </source>
</evidence>
<proteinExistence type="predicted"/>
<dbReference type="CDD" id="cd06225">
    <property type="entry name" value="HAMP"/>
    <property type="match status" value="1"/>
</dbReference>
<dbReference type="InterPro" id="IPR036097">
    <property type="entry name" value="HisK_dim/P_sf"/>
</dbReference>
<evidence type="ECO:0000313" key="16">
    <source>
        <dbReference type="Proteomes" id="UP000481872"/>
    </source>
</evidence>
<dbReference type="Gene3D" id="1.10.287.130">
    <property type="match status" value="1"/>
</dbReference>
<accession>A0A6M0H162</accession>
<evidence type="ECO:0000256" key="1">
    <source>
        <dbReference type="ARBA" id="ARBA00000085"/>
    </source>
</evidence>
<reference evidence="15 16" key="1">
    <citation type="submission" date="2020-02" db="EMBL/GenBank/DDBJ databases">
        <title>Genome assembly of a novel Clostridium senegalense strain.</title>
        <authorList>
            <person name="Gupta T.B."/>
            <person name="Jauregui R."/>
            <person name="Maclean P."/>
            <person name="Nawarathana A."/>
            <person name="Brightwell G."/>
        </authorList>
    </citation>
    <scope>NUCLEOTIDE SEQUENCE [LARGE SCALE GENOMIC DNA]</scope>
    <source>
        <strain evidence="15 16">AGRFS4</strain>
    </source>
</reference>
<evidence type="ECO:0000313" key="15">
    <source>
        <dbReference type="EMBL" id="NEU03823.1"/>
    </source>
</evidence>
<dbReference type="InterPro" id="IPR005467">
    <property type="entry name" value="His_kinase_dom"/>
</dbReference>
<evidence type="ECO:0000256" key="11">
    <source>
        <dbReference type="ARBA" id="ARBA00023136"/>
    </source>
</evidence>
<dbReference type="SUPFAM" id="SSF158472">
    <property type="entry name" value="HAMP domain-like"/>
    <property type="match status" value="1"/>
</dbReference>
<evidence type="ECO:0000256" key="6">
    <source>
        <dbReference type="ARBA" id="ARBA00022679"/>
    </source>
</evidence>
<dbReference type="SUPFAM" id="SSF55785">
    <property type="entry name" value="PYP-like sensor domain (PAS domain)"/>
    <property type="match status" value="1"/>
</dbReference>
<keyword evidence="7" id="KW-0547">Nucleotide-binding</keyword>
<dbReference type="InterPro" id="IPR036890">
    <property type="entry name" value="HATPase_C_sf"/>
</dbReference>
<keyword evidence="6" id="KW-0808">Transferase</keyword>
<dbReference type="SMART" id="SM00387">
    <property type="entry name" value="HATPase_c"/>
    <property type="match status" value="1"/>
</dbReference>
<name>A0A6M0H162_9CLOT</name>
<keyword evidence="10" id="KW-0902">Two-component regulatory system</keyword>
<evidence type="ECO:0000259" key="13">
    <source>
        <dbReference type="PROSITE" id="PS50109"/>
    </source>
</evidence>
<organism evidence="15 16">
    <name type="scientific">Clostridium senegalense</name>
    <dbReference type="NCBI Taxonomy" id="1465809"/>
    <lineage>
        <taxon>Bacteria</taxon>
        <taxon>Bacillati</taxon>
        <taxon>Bacillota</taxon>
        <taxon>Clostridia</taxon>
        <taxon>Eubacteriales</taxon>
        <taxon>Clostridiaceae</taxon>
        <taxon>Clostridium</taxon>
    </lineage>
</organism>
<dbReference type="GO" id="GO:0005886">
    <property type="term" value="C:plasma membrane"/>
    <property type="evidence" value="ECO:0007669"/>
    <property type="project" value="UniProtKB-SubCell"/>
</dbReference>
<keyword evidence="16" id="KW-1185">Reference proteome</keyword>
<dbReference type="CDD" id="cd00075">
    <property type="entry name" value="HATPase"/>
    <property type="match status" value="1"/>
</dbReference>
<dbReference type="Pfam" id="PF00512">
    <property type="entry name" value="HisKA"/>
    <property type="match status" value="1"/>
</dbReference>
<evidence type="ECO:0000256" key="2">
    <source>
        <dbReference type="ARBA" id="ARBA00004236"/>
    </source>
</evidence>
<dbReference type="GO" id="GO:0005524">
    <property type="term" value="F:ATP binding"/>
    <property type="evidence" value="ECO:0007669"/>
    <property type="project" value="UniProtKB-KW"/>
</dbReference>
<keyword evidence="9" id="KW-0067">ATP-binding</keyword>
<comment type="subcellular location">
    <subcellularLocation>
        <location evidence="2">Cell membrane</location>
    </subcellularLocation>
</comment>
<dbReference type="Gene3D" id="6.10.340.10">
    <property type="match status" value="1"/>
</dbReference>
<dbReference type="PANTHER" id="PTHR45453">
    <property type="entry name" value="PHOSPHATE REGULON SENSOR PROTEIN PHOR"/>
    <property type="match status" value="1"/>
</dbReference>
<dbReference type="Pfam" id="PF02518">
    <property type="entry name" value="HATPase_c"/>
    <property type="match status" value="1"/>
</dbReference>
<protein>
    <recommendedName>
        <fullName evidence="3">histidine kinase</fullName>
        <ecNumber evidence="3">2.7.13.3</ecNumber>
    </recommendedName>
</protein>
<keyword evidence="8 15" id="KW-0418">Kinase</keyword>
<dbReference type="Gene3D" id="3.30.565.10">
    <property type="entry name" value="Histidine kinase-like ATPase, C-terminal domain"/>
    <property type="match status" value="1"/>
</dbReference>
<dbReference type="InterPro" id="IPR050351">
    <property type="entry name" value="BphY/WalK/GraS-like"/>
</dbReference>
<dbReference type="RefSeq" id="WP_199869156.1">
    <property type="nucleotide sequence ID" value="NZ_JAAGPU010000003.1"/>
</dbReference>
<feature type="transmembrane region" description="Helical" evidence="12">
    <location>
        <begin position="12"/>
        <end position="34"/>
    </location>
</feature>
<keyword evidence="12" id="KW-1133">Transmembrane helix</keyword>
<dbReference type="InterPro" id="IPR035965">
    <property type="entry name" value="PAS-like_dom_sf"/>
</dbReference>
<evidence type="ECO:0000256" key="5">
    <source>
        <dbReference type="ARBA" id="ARBA00022553"/>
    </source>
</evidence>
<dbReference type="EC" id="2.7.13.3" evidence="3"/>